<accession>A0A9W9N7T5</accession>
<dbReference type="GeneID" id="83207104"/>
<feature type="compositionally biased region" description="Pro residues" evidence="1">
    <location>
        <begin position="84"/>
        <end position="95"/>
    </location>
</feature>
<proteinExistence type="predicted"/>
<dbReference type="RefSeq" id="XP_058325323.1">
    <property type="nucleotide sequence ID" value="XM_058479800.1"/>
</dbReference>
<organism evidence="2 3">
    <name type="scientific">Penicillium chermesinum</name>
    <dbReference type="NCBI Taxonomy" id="63820"/>
    <lineage>
        <taxon>Eukaryota</taxon>
        <taxon>Fungi</taxon>
        <taxon>Dikarya</taxon>
        <taxon>Ascomycota</taxon>
        <taxon>Pezizomycotina</taxon>
        <taxon>Eurotiomycetes</taxon>
        <taxon>Eurotiomycetidae</taxon>
        <taxon>Eurotiales</taxon>
        <taxon>Aspergillaceae</taxon>
        <taxon>Penicillium</taxon>
    </lineage>
</organism>
<reference evidence="2" key="2">
    <citation type="journal article" date="2023" name="IMA Fungus">
        <title>Comparative genomic study of the Penicillium genus elucidates a diverse pangenome and 15 lateral gene transfer events.</title>
        <authorList>
            <person name="Petersen C."/>
            <person name="Sorensen T."/>
            <person name="Nielsen M.R."/>
            <person name="Sondergaard T.E."/>
            <person name="Sorensen J.L."/>
            <person name="Fitzpatrick D.A."/>
            <person name="Frisvad J.C."/>
            <person name="Nielsen K.L."/>
        </authorList>
    </citation>
    <scope>NUCLEOTIDE SEQUENCE</scope>
    <source>
        <strain evidence="2">IBT 19713</strain>
    </source>
</reference>
<name>A0A9W9N7T5_9EURO</name>
<evidence type="ECO:0000256" key="1">
    <source>
        <dbReference type="SAM" id="MobiDB-lite"/>
    </source>
</evidence>
<evidence type="ECO:0000313" key="2">
    <source>
        <dbReference type="EMBL" id="KAJ5214826.1"/>
    </source>
</evidence>
<gene>
    <name evidence="2" type="ORF">N7468_010505</name>
</gene>
<keyword evidence="3" id="KW-1185">Reference proteome</keyword>
<sequence>MGPDAMTIRPESSMGNPLQKGRYGRLGYLRAHDAHALDWTSGLPRHLPGSAAPWNDPWIDPTVQSRCRRKTARIRHLRSTLTQLPPPAGPTPPRTTPSALTLSHTRQVRYIHAPQPPRSRFPILPKASPLGCFDTASG</sequence>
<dbReference type="AlphaFoldDB" id="A0A9W9N7T5"/>
<dbReference type="EMBL" id="JAPQKS010000009">
    <property type="protein sequence ID" value="KAJ5214826.1"/>
    <property type="molecule type" value="Genomic_DNA"/>
</dbReference>
<dbReference type="Proteomes" id="UP001150941">
    <property type="component" value="Unassembled WGS sequence"/>
</dbReference>
<evidence type="ECO:0000313" key="3">
    <source>
        <dbReference type="Proteomes" id="UP001150941"/>
    </source>
</evidence>
<reference evidence="2" key="1">
    <citation type="submission" date="2022-11" db="EMBL/GenBank/DDBJ databases">
        <authorList>
            <person name="Petersen C."/>
        </authorList>
    </citation>
    <scope>NUCLEOTIDE SEQUENCE</scope>
    <source>
        <strain evidence="2">IBT 19713</strain>
    </source>
</reference>
<comment type="caution">
    <text evidence="2">The sequence shown here is derived from an EMBL/GenBank/DDBJ whole genome shotgun (WGS) entry which is preliminary data.</text>
</comment>
<protein>
    <submittedName>
        <fullName evidence="2">Uncharacterized protein</fullName>
    </submittedName>
</protein>
<feature type="region of interest" description="Disordered" evidence="1">
    <location>
        <begin position="81"/>
        <end position="100"/>
    </location>
</feature>